<dbReference type="Gene3D" id="1.10.287.130">
    <property type="match status" value="1"/>
</dbReference>
<keyword evidence="7" id="KW-1185">Reference proteome</keyword>
<dbReference type="InterPro" id="IPR005467">
    <property type="entry name" value="His_kinase_dom"/>
</dbReference>
<dbReference type="AlphaFoldDB" id="V8CIE4"/>
<dbReference type="CDD" id="cd00082">
    <property type="entry name" value="HisKA"/>
    <property type="match status" value="1"/>
</dbReference>
<dbReference type="STRING" id="1357399.HMPREF2087_01190"/>
<dbReference type="RefSeq" id="WP_023930156.1">
    <property type="nucleotide sequence ID" value="NZ_KI669458.1"/>
</dbReference>
<sequence>MRTSFYKSVKFHKSILYILALYLGTSIVLLGVIFAVMYHKGLQNLHAYQMVQMRNDYIQIATIIYTHKSVQAAKNELESAIDTPFAIIDSSGEVVFSTITDDLSAIIRALNKDRIVSVGEKLFVDHRFLRHIPPPKHPPHSKEIFRYIDSLHSRVILQGYEMKDTFSLPFSAKLDGAQLDMPLDIPKEVRKLGIEILLYFAGSIVLLGTIAYWLTRLALAPIREKIQTLERFIKDSTHEINTPLSVILMSVQTFETKDLSQTNIKKLQHIKLSAQNLNHLYQNLIFLNFYQGKGAIQEINMQELVERRLEYFSALFAQKSLTITKDLAPVSLYANYDEIVILLDNLLSNAMKYNKKGGSICISLMRNAESKSTLTIADSGCGLESSELEQIFTRYTRYHESQGGFGIGLCLVKEIATRYGIGISVESEVGVGSRFSLSW</sequence>
<dbReference type="InterPro" id="IPR004358">
    <property type="entry name" value="Sig_transdc_His_kin-like_C"/>
</dbReference>
<gene>
    <name evidence="6" type="ORF">HMPREF2087_01190</name>
</gene>
<dbReference type="SMART" id="SM00388">
    <property type="entry name" value="HisKA"/>
    <property type="match status" value="1"/>
</dbReference>
<dbReference type="InterPro" id="IPR036890">
    <property type="entry name" value="HATPase_C_sf"/>
</dbReference>
<dbReference type="SMART" id="SM00387">
    <property type="entry name" value="HATPase_c"/>
    <property type="match status" value="1"/>
</dbReference>
<dbReference type="InterPro" id="IPR003661">
    <property type="entry name" value="HisK_dim/P_dom"/>
</dbReference>
<feature type="domain" description="Histidine kinase" evidence="5">
    <location>
        <begin position="235"/>
        <end position="439"/>
    </location>
</feature>
<feature type="transmembrane region" description="Helical" evidence="4">
    <location>
        <begin position="15"/>
        <end position="38"/>
    </location>
</feature>
<dbReference type="SUPFAM" id="SSF47384">
    <property type="entry name" value="Homodimeric domain of signal transducing histidine kinase"/>
    <property type="match status" value="1"/>
</dbReference>
<protein>
    <recommendedName>
        <fullName evidence="2">histidine kinase</fullName>
        <ecNumber evidence="2">2.7.13.3</ecNumber>
    </recommendedName>
</protein>
<dbReference type="OrthoDB" id="9761634at2"/>
<feature type="transmembrane region" description="Helical" evidence="4">
    <location>
        <begin position="196"/>
        <end position="214"/>
    </location>
</feature>
<dbReference type="GO" id="GO:0000155">
    <property type="term" value="F:phosphorelay sensor kinase activity"/>
    <property type="evidence" value="ECO:0007669"/>
    <property type="project" value="InterPro"/>
</dbReference>
<dbReference type="PATRIC" id="fig|1357399.3.peg.1249"/>
<dbReference type="Pfam" id="PF00512">
    <property type="entry name" value="HisKA"/>
    <property type="match status" value="1"/>
</dbReference>
<comment type="catalytic activity">
    <reaction evidence="1">
        <text>ATP + protein L-histidine = ADP + protein N-phospho-L-histidine.</text>
        <dbReference type="EC" id="2.7.13.3"/>
    </reaction>
</comment>
<dbReference type="PANTHER" id="PTHR43547:SF2">
    <property type="entry name" value="HYBRID SIGNAL TRANSDUCTION HISTIDINE KINASE C"/>
    <property type="match status" value="1"/>
</dbReference>
<comment type="caution">
    <text evidence="6">The sequence shown here is derived from an EMBL/GenBank/DDBJ whole genome shotgun (WGS) entry which is preliminary data.</text>
</comment>
<proteinExistence type="predicted"/>
<evidence type="ECO:0000259" key="5">
    <source>
        <dbReference type="PROSITE" id="PS50109"/>
    </source>
</evidence>
<dbReference type="InterPro" id="IPR003594">
    <property type="entry name" value="HATPase_dom"/>
</dbReference>
<keyword evidence="4" id="KW-0472">Membrane</keyword>
<reference evidence="6 7" key="1">
    <citation type="submission" date="2013-10" db="EMBL/GenBank/DDBJ databases">
        <title>The Genome Sequence of Helicobacter canis NCTC 12740.</title>
        <authorList>
            <consortium name="The Broad Institute Genomics Platform"/>
            <person name="Earl A."/>
            <person name="Fox J.G."/>
            <person name="Shen Z."/>
            <person name="Young S.K."/>
            <person name="Zeng Q."/>
            <person name="Gargeya S."/>
            <person name="Fitzgerald M."/>
            <person name="Abouelleil A."/>
            <person name="Alvarado L."/>
            <person name="Chapman S.B."/>
            <person name="Gainer-Dewar J."/>
            <person name="Goldberg J."/>
            <person name="Griggs A."/>
            <person name="Gujja S."/>
            <person name="Hansen M."/>
            <person name="Howarth C."/>
            <person name="Imamovic A."/>
            <person name="Ireland A."/>
            <person name="Larimer J."/>
            <person name="McCowan C."/>
            <person name="Murphy C."/>
            <person name="Pearson M."/>
            <person name="Poon T.W."/>
            <person name="Priest M."/>
            <person name="Roberts A."/>
            <person name="Saif S."/>
            <person name="Shea T."/>
            <person name="Sykes S."/>
            <person name="Wortman J."/>
            <person name="Nusbaum C."/>
            <person name="Birren B."/>
        </authorList>
    </citation>
    <scope>NUCLEOTIDE SEQUENCE [LARGE SCALE GENOMIC DNA]</scope>
    <source>
        <strain evidence="6 7">NCTC 12740</strain>
    </source>
</reference>
<dbReference type="EMBL" id="AZJJ01000002">
    <property type="protein sequence ID" value="ETD26800.1"/>
    <property type="molecule type" value="Genomic_DNA"/>
</dbReference>
<organism evidence="6 7">
    <name type="scientific">Helicobacter canis NCTC 12740</name>
    <dbReference type="NCBI Taxonomy" id="1357399"/>
    <lineage>
        <taxon>Bacteria</taxon>
        <taxon>Pseudomonadati</taxon>
        <taxon>Campylobacterota</taxon>
        <taxon>Epsilonproteobacteria</taxon>
        <taxon>Campylobacterales</taxon>
        <taxon>Helicobacteraceae</taxon>
        <taxon>Helicobacter</taxon>
    </lineage>
</organism>
<evidence type="ECO:0000256" key="3">
    <source>
        <dbReference type="ARBA" id="ARBA00022553"/>
    </source>
</evidence>
<dbReference type="SUPFAM" id="SSF55874">
    <property type="entry name" value="ATPase domain of HSP90 chaperone/DNA topoisomerase II/histidine kinase"/>
    <property type="match status" value="1"/>
</dbReference>
<evidence type="ECO:0000256" key="1">
    <source>
        <dbReference type="ARBA" id="ARBA00000085"/>
    </source>
</evidence>
<keyword evidence="4" id="KW-0812">Transmembrane</keyword>
<dbReference type="Pfam" id="PF02518">
    <property type="entry name" value="HATPase_c"/>
    <property type="match status" value="1"/>
</dbReference>
<dbReference type="InterPro" id="IPR036097">
    <property type="entry name" value="HisK_dim/P_sf"/>
</dbReference>
<dbReference type="PANTHER" id="PTHR43547">
    <property type="entry name" value="TWO-COMPONENT HISTIDINE KINASE"/>
    <property type="match status" value="1"/>
</dbReference>
<name>V8CIE4_9HELI</name>
<dbReference type="Proteomes" id="UP000018688">
    <property type="component" value="Unassembled WGS sequence"/>
</dbReference>
<dbReference type="HOGENOM" id="CLU_000445_89_10_7"/>
<dbReference type="eggNOG" id="COG0642">
    <property type="taxonomic scope" value="Bacteria"/>
</dbReference>
<evidence type="ECO:0000313" key="7">
    <source>
        <dbReference type="Proteomes" id="UP000018688"/>
    </source>
</evidence>
<keyword evidence="4" id="KW-1133">Transmembrane helix</keyword>
<evidence type="ECO:0000256" key="4">
    <source>
        <dbReference type="SAM" id="Phobius"/>
    </source>
</evidence>
<dbReference type="PROSITE" id="PS50109">
    <property type="entry name" value="HIS_KIN"/>
    <property type="match status" value="1"/>
</dbReference>
<evidence type="ECO:0000313" key="6">
    <source>
        <dbReference type="EMBL" id="ETD26800.1"/>
    </source>
</evidence>
<keyword evidence="3" id="KW-0597">Phosphoprotein</keyword>
<accession>V8CIE4</accession>
<dbReference type="PRINTS" id="PR00344">
    <property type="entry name" value="BCTRLSENSOR"/>
</dbReference>
<dbReference type="Gene3D" id="3.30.565.10">
    <property type="entry name" value="Histidine kinase-like ATPase, C-terminal domain"/>
    <property type="match status" value="1"/>
</dbReference>
<evidence type="ECO:0000256" key="2">
    <source>
        <dbReference type="ARBA" id="ARBA00012438"/>
    </source>
</evidence>
<dbReference type="EC" id="2.7.13.3" evidence="2"/>